<organism evidence="3 4">
    <name type="scientific">Haloterrigena alkaliphila</name>
    <dbReference type="NCBI Taxonomy" id="2816475"/>
    <lineage>
        <taxon>Archaea</taxon>
        <taxon>Methanobacteriati</taxon>
        <taxon>Methanobacteriota</taxon>
        <taxon>Stenosarchaea group</taxon>
        <taxon>Halobacteria</taxon>
        <taxon>Halobacteriales</taxon>
        <taxon>Natrialbaceae</taxon>
        <taxon>Haloterrigena</taxon>
    </lineage>
</organism>
<dbReference type="AlphaFoldDB" id="A0A8A2VD12"/>
<accession>A0A8A2VD12</accession>
<protein>
    <submittedName>
        <fullName evidence="3">J domain-containing protein</fullName>
    </submittedName>
</protein>
<dbReference type="Proteomes" id="UP000663203">
    <property type="component" value="Chromosome"/>
</dbReference>
<name>A0A8A2VD12_9EURY</name>
<dbReference type="InterPro" id="IPR001623">
    <property type="entry name" value="DnaJ_domain"/>
</dbReference>
<dbReference type="Gene3D" id="1.10.287.110">
    <property type="entry name" value="DnaJ domain"/>
    <property type="match status" value="1"/>
</dbReference>
<feature type="region of interest" description="Disordered" evidence="1">
    <location>
        <begin position="53"/>
        <end position="88"/>
    </location>
</feature>
<dbReference type="CDD" id="cd06257">
    <property type="entry name" value="DnaJ"/>
    <property type="match status" value="1"/>
</dbReference>
<feature type="domain" description="J" evidence="2">
    <location>
        <begin position="3"/>
        <end position="72"/>
    </location>
</feature>
<evidence type="ECO:0000313" key="3">
    <source>
        <dbReference type="EMBL" id="QSW98292.1"/>
    </source>
</evidence>
<dbReference type="PRINTS" id="PR00625">
    <property type="entry name" value="JDOMAIN"/>
</dbReference>
<dbReference type="PANTHER" id="PTHR44240">
    <property type="entry name" value="DNAJ DOMAIN (PROKARYOTIC HEAT SHOCK PROTEIN)-RELATED"/>
    <property type="match status" value="1"/>
</dbReference>
<dbReference type="PROSITE" id="PS50076">
    <property type="entry name" value="DNAJ_2"/>
    <property type="match status" value="1"/>
</dbReference>
<dbReference type="InterPro" id="IPR036869">
    <property type="entry name" value="J_dom_sf"/>
</dbReference>
<sequence length="247" mass="27615">MESHYEVLGLSPTADEQEVRRAYRTLLKEHHPDQGGSRERFLRIKEAYEEIVGDRPADDPLLDGRSISSGDGPPPRPEAPTYDPDDREAIGADHETLTVTGENLTLTLSALVHDVSLDNLVDGHVPAVTDRTVAFFRVHNTSSHHLPWRGEANTSFIGDDGFLYEGSRIVAPHADRLPERWCGTDVEIPPGRALDAIVIAQEMPADVAVEKVLYTQHGPDAGDDTERYLFELRPLVRERLNRLPFRD</sequence>
<dbReference type="PANTHER" id="PTHR44240:SF10">
    <property type="entry name" value="J DOMAIN-CONTAINING PROTEIN"/>
    <property type="match status" value="1"/>
</dbReference>
<gene>
    <name evidence="3" type="ORF">J0X25_12900</name>
</gene>
<evidence type="ECO:0000313" key="4">
    <source>
        <dbReference type="Proteomes" id="UP000663203"/>
    </source>
</evidence>
<proteinExistence type="predicted"/>
<keyword evidence="4" id="KW-1185">Reference proteome</keyword>
<evidence type="ECO:0000259" key="2">
    <source>
        <dbReference type="PROSITE" id="PS50076"/>
    </source>
</evidence>
<dbReference type="KEGG" id="hakz:J0X25_12900"/>
<dbReference type="GeneID" id="63188219"/>
<dbReference type="SMART" id="SM00271">
    <property type="entry name" value="DnaJ"/>
    <property type="match status" value="1"/>
</dbReference>
<reference evidence="3 4" key="1">
    <citation type="submission" date="2021-03" db="EMBL/GenBank/DDBJ databases">
        <title>Haloterrigena longa sp. nov. and Haloterrigena limicola sp. nov., extremely halophilic archaea isolated from a salt lake.</title>
        <authorList>
            <person name="Henglin C."/>
        </authorList>
    </citation>
    <scope>NUCLEOTIDE SEQUENCE [LARGE SCALE GENOMIC DNA]</scope>
    <source>
        <strain evidence="3 4">KZCA68</strain>
    </source>
</reference>
<dbReference type="Pfam" id="PF00226">
    <property type="entry name" value="DnaJ"/>
    <property type="match status" value="1"/>
</dbReference>
<dbReference type="RefSeq" id="WP_207287902.1">
    <property type="nucleotide sequence ID" value="NZ_CP071462.1"/>
</dbReference>
<evidence type="ECO:0000256" key="1">
    <source>
        <dbReference type="SAM" id="MobiDB-lite"/>
    </source>
</evidence>
<dbReference type="SUPFAM" id="SSF46565">
    <property type="entry name" value="Chaperone J-domain"/>
    <property type="match status" value="1"/>
</dbReference>
<dbReference type="EMBL" id="CP071462">
    <property type="protein sequence ID" value="QSW98292.1"/>
    <property type="molecule type" value="Genomic_DNA"/>
</dbReference>
<dbReference type="InterPro" id="IPR052276">
    <property type="entry name" value="Diphthamide-biosynth_chaperone"/>
</dbReference>